<dbReference type="EMBL" id="MT145197">
    <property type="protein sequence ID" value="QJI05290.1"/>
    <property type="molecule type" value="Genomic_DNA"/>
</dbReference>
<organism evidence="1">
    <name type="scientific">viral metagenome</name>
    <dbReference type="NCBI Taxonomy" id="1070528"/>
    <lineage>
        <taxon>unclassified sequences</taxon>
        <taxon>metagenomes</taxon>
        <taxon>organismal metagenomes</taxon>
    </lineage>
</organism>
<evidence type="ECO:0000313" key="4">
    <source>
        <dbReference type="EMBL" id="QJH93976.1"/>
    </source>
</evidence>
<sequence length="73" mass="8562">MLQKHIEDHVSLGCSERSKTLGFQKMPEGYALMLDHDEAFFYWLRADGVHSDINWDPWSIYRSARMDADKISN</sequence>
<proteinExistence type="predicted"/>
<protein>
    <submittedName>
        <fullName evidence="1">Uncharacterized protein</fullName>
    </submittedName>
</protein>
<accession>A0A6H1ZB33</accession>
<name>A0A6H1ZB33_9ZZZZ</name>
<gene>
    <name evidence="3" type="ORF">MM171A00166_0017</name>
    <name evidence="5" type="ORF">MM415A00140_0040</name>
    <name evidence="2" type="ORF">MM415B00227_0036</name>
    <name evidence="1" type="ORF">TM448A00134_0006</name>
    <name evidence="4" type="ORF">TM448B00166_0020</name>
</gene>
<dbReference type="EMBL" id="MT143701">
    <property type="protein sequence ID" value="QJB00774.1"/>
    <property type="molecule type" value="Genomic_DNA"/>
</dbReference>
<reference evidence="1" key="1">
    <citation type="submission" date="2020-03" db="EMBL/GenBank/DDBJ databases">
        <title>The deep terrestrial virosphere.</title>
        <authorList>
            <person name="Holmfeldt K."/>
            <person name="Nilsson E."/>
            <person name="Simone D."/>
            <person name="Lopez-Fernandez M."/>
            <person name="Wu X."/>
            <person name="de Brujin I."/>
            <person name="Lundin D."/>
            <person name="Andersson A."/>
            <person name="Bertilsson S."/>
            <person name="Dopson M."/>
        </authorList>
    </citation>
    <scope>NUCLEOTIDE SEQUENCE</scope>
    <source>
        <strain evidence="3">MM171A00166</strain>
        <strain evidence="5">MM415A00140</strain>
        <strain evidence="2">MM415B00227</strain>
        <strain evidence="1">TM448A00134</strain>
        <strain evidence="4">TM448B00166</strain>
    </source>
</reference>
<evidence type="ECO:0000313" key="2">
    <source>
        <dbReference type="EMBL" id="QJA67374.1"/>
    </source>
</evidence>
<dbReference type="EMBL" id="MT143979">
    <property type="protein sequence ID" value="QJA44672.1"/>
    <property type="molecule type" value="Genomic_DNA"/>
</dbReference>
<dbReference type="EMBL" id="MT141570">
    <property type="protein sequence ID" value="QJA67374.1"/>
    <property type="molecule type" value="Genomic_DNA"/>
</dbReference>
<dbReference type="EMBL" id="MT144594">
    <property type="protein sequence ID" value="QJH93976.1"/>
    <property type="molecule type" value="Genomic_DNA"/>
</dbReference>
<evidence type="ECO:0000313" key="1">
    <source>
        <dbReference type="EMBL" id="QJA44672.1"/>
    </source>
</evidence>
<evidence type="ECO:0000313" key="5">
    <source>
        <dbReference type="EMBL" id="QJI05290.1"/>
    </source>
</evidence>
<evidence type="ECO:0000313" key="3">
    <source>
        <dbReference type="EMBL" id="QJB00774.1"/>
    </source>
</evidence>
<dbReference type="AlphaFoldDB" id="A0A6H1ZB33"/>